<dbReference type="PANTHER" id="PTHR40448">
    <property type="entry name" value="TWO-COMPONENT SENSOR HISTIDINE KINASE"/>
    <property type="match status" value="1"/>
</dbReference>
<dbReference type="InterPro" id="IPR036890">
    <property type="entry name" value="HATPase_C_sf"/>
</dbReference>
<keyword evidence="1" id="KW-0472">Membrane</keyword>
<keyword evidence="1" id="KW-1133">Transmembrane helix</keyword>
<dbReference type="CDD" id="cd16935">
    <property type="entry name" value="HATPase_AgrC-ComD-like"/>
    <property type="match status" value="1"/>
</dbReference>
<dbReference type="Proteomes" id="UP001065549">
    <property type="component" value="Unassembled WGS sequence"/>
</dbReference>
<dbReference type="PANTHER" id="PTHR40448:SF1">
    <property type="entry name" value="TWO-COMPONENT SENSOR HISTIDINE KINASE"/>
    <property type="match status" value="1"/>
</dbReference>
<keyword evidence="1" id="KW-0812">Transmembrane</keyword>
<keyword evidence="3" id="KW-0067">ATP-binding</keyword>
<dbReference type="Pfam" id="PF14501">
    <property type="entry name" value="HATPase_c_5"/>
    <property type="match status" value="1"/>
</dbReference>
<evidence type="ECO:0000313" key="4">
    <source>
        <dbReference type="Proteomes" id="UP001065549"/>
    </source>
</evidence>
<dbReference type="GO" id="GO:0005524">
    <property type="term" value="F:ATP binding"/>
    <property type="evidence" value="ECO:0007669"/>
    <property type="project" value="UniProtKB-KW"/>
</dbReference>
<feature type="transmembrane region" description="Helical" evidence="1">
    <location>
        <begin position="108"/>
        <end position="132"/>
    </location>
</feature>
<dbReference type="EMBL" id="JAOSHN010000004">
    <property type="protein sequence ID" value="MCU7378794.1"/>
    <property type="molecule type" value="Genomic_DNA"/>
</dbReference>
<dbReference type="InterPro" id="IPR032834">
    <property type="entry name" value="NatK-like_C"/>
</dbReference>
<evidence type="ECO:0000313" key="3">
    <source>
        <dbReference type="EMBL" id="MCU7378794.1"/>
    </source>
</evidence>
<name>A0A9J6QRS4_9FIRM</name>
<keyword evidence="3" id="KW-0547">Nucleotide-binding</keyword>
<feature type="transmembrane region" description="Helical" evidence="1">
    <location>
        <begin position="43"/>
        <end position="64"/>
    </location>
</feature>
<keyword evidence="4" id="KW-1185">Reference proteome</keyword>
<dbReference type="AlphaFoldDB" id="A0A9J6QRS4"/>
<sequence length="384" mass="43007">MALLYLGHFVLVSMVIFLGDPFNLPPTLLFFMAAVLLCCKGPLLQRLTIGLMFASTALALNAFLDETTDVHFKTSIILRLCFWCLLYLAMRRAAPPKDYELSPALWKLLLLLTLTPLGITCSLVLLISPFYISTPSFSYAPLACLFIAFLSFVGLLWAITVLAKQRRLERDSIVGEMNKRYYASMEQQQFEVRRLRHDLSNHLQALASLPDEEKDAYLAKLIESPAIKGTLHYCGDQTVNAVLSTKAALMEQKNISFDVKADIPDPLPFEKADICALLANALDNAAEACQKLPQNQRRTVLRLRAQKGIFAVSVINPLPGETRADGENALPDTSKADKEKHGFGLRSIREVVTRYQGSMDIQTKNGEFQLFLYMPLDQEQVADR</sequence>
<protein>
    <submittedName>
        <fullName evidence="3">ATP-binding protein</fullName>
    </submittedName>
</protein>
<gene>
    <name evidence="3" type="ORF">OBO34_10555</name>
</gene>
<proteinExistence type="predicted"/>
<dbReference type="GO" id="GO:0042802">
    <property type="term" value="F:identical protein binding"/>
    <property type="evidence" value="ECO:0007669"/>
    <property type="project" value="TreeGrafter"/>
</dbReference>
<feature type="transmembrane region" description="Helical" evidence="1">
    <location>
        <begin position="70"/>
        <end position="88"/>
    </location>
</feature>
<evidence type="ECO:0000259" key="2">
    <source>
        <dbReference type="Pfam" id="PF14501"/>
    </source>
</evidence>
<dbReference type="Gene3D" id="3.30.565.10">
    <property type="entry name" value="Histidine kinase-like ATPase, C-terminal domain"/>
    <property type="match status" value="1"/>
</dbReference>
<dbReference type="SUPFAM" id="SSF55874">
    <property type="entry name" value="ATPase domain of HSP90 chaperone/DNA topoisomerase II/histidine kinase"/>
    <property type="match status" value="1"/>
</dbReference>
<dbReference type="RefSeq" id="WP_253021154.1">
    <property type="nucleotide sequence ID" value="NZ_JAOSHN010000004.1"/>
</dbReference>
<comment type="caution">
    <text evidence="3">The sequence shown here is derived from an EMBL/GenBank/DDBJ whole genome shotgun (WGS) entry which is preliminary data.</text>
</comment>
<accession>A0A9J6QRS4</accession>
<organism evidence="3 4">
    <name type="scientific">Hominibacterium faecale</name>
    <dbReference type="NCBI Taxonomy" id="2839743"/>
    <lineage>
        <taxon>Bacteria</taxon>
        <taxon>Bacillati</taxon>
        <taxon>Bacillota</taxon>
        <taxon>Clostridia</taxon>
        <taxon>Peptostreptococcales</taxon>
        <taxon>Anaerovoracaceae</taxon>
        <taxon>Hominibacterium</taxon>
    </lineage>
</organism>
<feature type="transmembrane region" description="Helical" evidence="1">
    <location>
        <begin position="138"/>
        <end position="163"/>
    </location>
</feature>
<feature type="domain" description="Sensor histidine kinase NatK-like C-terminal" evidence="2">
    <location>
        <begin position="271"/>
        <end position="374"/>
    </location>
</feature>
<feature type="transmembrane region" description="Helical" evidence="1">
    <location>
        <begin position="6"/>
        <end position="31"/>
    </location>
</feature>
<reference evidence="3" key="1">
    <citation type="submission" date="2022-09" db="EMBL/GenBank/DDBJ databases">
        <title>Culturomic study of gut microbiota in children with autism spectrum disorder.</title>
        <authorList>
            <person name="Efimov B.A."/>
            <person name="Chaplin A.V."/>
            <person name="Sokolova S.R."/>
            <person name="Pikina A.P."/>
            <person name="Korzhanova M."/>
            <person name="Belova V."/>
            <person name="Korostin D."/>
        </authorList>
    </citation>
    <scope>NUCLEOTIDE SEQUENCE</scope>
    <source>
        <strain evidence="3">ASD5510</strain>
    </source>
</reference>
<evidence type="ECO:0000256" key="1">
    <source>
        <dbReference type="SAM" id="Phobius"/>
    </source>
</evidence>